<dbReference type="InterPro" id="IPR036020">
    <property type="entry name" value="WW_dom_sf"/>
</dbReference>
<dbReference type="InterPro" id="IPR003613">
    <property type="entry name" value="Ubox_domain"/>
</dbReference>
<reference evidence="4" key="1">
    <citation type="submission" date="2021-01" db="EMBL/GenBank/DDBJ databases">
        <authorList>
            <person name="Corre E."/>
            <person name="Pelletier E."/>
            <person name="Niang G."/>
            <person name="Scheremetjew M."/>
            <person name="Finn R."/>
            <person name="Kale V."/>
            <person name="Holt S."/>
            <person name="Cochrane G."/>
            <person name="Meng A."/>
            <person name="Brown T."/>
            <person name="Cohen L."/>
        </authorList>
    </citation>
    <scope>NUCLEOTIDE SEQUENCE</scope>
    <source>
        <strain evidence="4">CCMP1594</strain>
    </source>
</reference>
<sequence>MEEEEEEAEEQYLEDDEYEPSEQEIVEYCEWLGMDPKTDKVLTWIAREALKAPLPENWKICYTEEREVYYFNVRTGESIWDHPMDAYYKALFRQEKVKLEKKRRKMRLFSGSLPILPLQDYYNEITEEEQPESSAVQIPEHLIDPIDLRLFLDPVVLPTSGRTVSKHTIVNNKWRDPFSREYIENRRLIPNVDKRNEVTNWLDATTVKHFRAVTSSNNLQPLLRLIPYVLDKECEVSLKAQNLILEFFKKLFSMPAPASGKEASSPPSILASQAAAYSSARRNGRRLTKTTPRNKGNQVSSSSSSSSSSSASNGGSGASSRAGTAAMNNPRPPPFVAPIDSNASSSRGYYELMQLTDDEANSLVGCLLTMSTATSIENLYLILDAVPQLRCVTPFRGYSPEVLNVLHLSPSDLAVLHTAAFNSGNQPAWSREGYEQDYEGYSGDFNLPSSRSDASGAEPVSPSQEAHPARHRQMLSSLQTGTTNPEFVVQLKWIVLLMDYPNHLNILEKLDWSVAVHLIILIVNSIPDILKTRITLVCRLLRGLEGWPGRLKECSGDVIQWLIDLTLMDSNPWNQILLIYDLLVNGGEAAVENIKKQKSIVVDSLFAASVSDSGPGITYASMLGALLVFQDCFKLNDFGHNKLLEMSVASDLLPRLTRQQWKPKHFEHTINCMMASIQKDPAKAWQIMGSKAVGFLIKELSKKKKNCEDLRVRLENCEATEKRLEAANSTTNWALLYLKMHQLKEAGGPKKQDVIMNLIEEHEAKKADIEADRVANLLLILQTLLFVRLKPKQHRDREAMKRPGEPMPPATEKAQRADIPVAATAASSVPQVPSIGFSRGRRREKYGKDGAIEESVTPYKEGVTTETSSAVRRSLEGSRTCMLPPIM</sequence>
<evidence type="ECO:0000313" key="4">
    <source>
        <dbReference type="EMBL" id="CAE0833604.1"/>
    </source>
</evidence>
<dbReference type="Gene3D" id="3.30.1470.10">
    <property type="entry name" value="Photosystem I PsaD, reaction center subunit II"/>
    <property type="match status" value="1"/>
</dbReference>
<dbReference type="InterPro" id="IPR013083">
    <property type="entry name" value="Znf_RING/FYVE/PHD"/>
</dbReference>
<dbReference type="SMART" id="SM00456">
    <property type="entry name" value="WW"/>
    <property type="match status" value="1"/>
</dbReference>
<feature type="region of interest" description="Disordered" evidence="2">
    <location>
        <begin position="832"/>
        <end position="852"/>
    </location>
</feature>
<dbReference type="InterPro" id="IPR001202">
    <property type="entry name" value="WW_dom"/>
</dbReference>
<dbReference type="AlphaFoldDB" id="A0A7S4GDX8"/>
<dbReference type="SUPFAM" id="SSF57850">
    <property type="entry name" value="RING/U-box"/>
    <property type="match status" value="1"/>
</dbReference>
<evidence type="ECO:0000259" key="3">
    <source>
        <dbReference type="PROSITE" id="PS50020"/>
    </source>
</evidence>
<dbReference type="PROSITE" id="PS50020">
    <property type="entry name" value="WW_DOMAIN_2"/>
    <property type="match status" value="1"/>
</dbReference>
<feature type="compositionally biased region" description="Polar residues" evidence="2">
    <location>
        <begin position="289"/>
        <end position="299"/>
    </location>
</feature>
<dbReference type="SMART" id="SM00504">
    <property type="entry name" value="Ubox"/>
    <property type="match status" value="1"/>
</dbReference>
<protein>
    <recommendedName>
        <fullName evidence="3">WW domain-containing protein</fullName>
    </recommendedName>
</protein>
<dbReference type="Gene3D" id="3.30.40.10">
    <property type="entry name" value="Zinc/RING finger domain, C3HC4 (zinc finger)"/>
    <property type="match status" value="1"/>
</dbReference>
<dbReference type="Pfam" id="PF04564">
    <property type="entry name" value="U-box"/>
    <property type="match status" value="1"/>
</dbReference>
<dbReference type="GO" id="GO:0004842">
    <property type="term" value="F:ubiquitin-protein transferase activity"/>
    <property type="evidence" value="ECO:0007669"/>
    <property type="project" value="InterPro"/>
</dbReference>
<dbReference type="PANTHER" id="PTHR21715:SF0">
    <property type="entry name" value="RH04127P"/>
    <property type="match status" value="1"/>
</dbReference>
<dbReference type="EMBL" id="HBJA01130676">
    <property type="protein sequence ID" value="CAE0833604.1"/>
    <property type="molecule type" value="Transcribed_RNA"/>
</dbReference>
<dbReference type="InterPro" id="IPR053233">
    <property type="entry name" value="ABRA-related"/>
</dbReference>
<evidence type="ECO:0000256" key="1">
    <source>
        <dbReference type="SAM" id="Coils"/>
    </source>
</evidence>
<gene>
    <name evidence="4" type="ORF">EGYM00163_LOCUS44900</name>
</gene>
<name>A0A7S4GDX8_9EUGL</name>
<feature type="compositionally biased region" description="Low complexity" evidence="2">
    <location>
        <begin position="300"/>
        <end position="326"/>
    </location>
</feature>
<organism evidence="4">
    <name type="scientific">Eutreptiella gymnastica</name>
    <dbReference type="NCBI Taxonomy" id="73025"/>
    <lineage>
        <taxon>Eukaryota</taxon>
        <taxon>Discoba</taxon>
        <taxon>Euglenozoa</taxon>
        <taxon>Euglenida</taxon>
        <taxon>Spirocuta</taxon>
        <taxon>Euglenophyceae</taxon>
        <taxon>Eutreptiales</taxon>
        <taxon>Eutreptiaceae</taxon>
        <taxon>Eutreptiella</taxon>
    </lineage>
</organism>
<dbReference type="GO" id="GO:0016567">
    <property type="term" value="P:protein ubiquitination"/>
    <property type="evidence" value="ECO:0007669"/>
    <property type="project" value="InterPro"/>
</dbReference>
<dbReference type="Pfam" id="PF00397">
    <property type="entry name" value="WW"/>
    <property type="match status" value="1"/>
</dbReference>
<dbReference type="SUPFAM" id="SSF51045">
    <property type="entry name" value="WW domain"/>
    <property type="match status" value="1"/>
</dbReference>
<dbReference type="PANTHER" id="PTHR21715">
    <property type="entry name" value="RH04127P"/>
    <property type="match status" value="1"/>
</dbReference>
<feature type="domain" description="WW" evidence="3">
    <location>
        <begin position="52"/>
        <end position="85"/>
    </location>
</feature>
<feature type="region of interest" description="Disordered" evidence="2">
    <location>
        <begin position="450"/>
        <end position="472"/>
    </location>
</feature>
<feature type="region of interest" description="Disordered" evidence="2">
    <location>
        <begin position="792"/>
        <end position="815"/>
    </location>
</feature>
<keyword evidence="1" id="KW-0175">Coiled coil</keyword>
<feature type="coiled-coil region" evidence="1">
    <location>
        <begin position="697"/>
        <end position="727"/>
    </location>
</feature>
<proteinExistence type="predicted"/>
<evidence type="ECO:0000256" key="2">
    <source>
        <dbReference type="SAM" id="MobiDB-lite"/>
    </source>
</evidence>
<accession>A0A7S4GDX8</accession>
<dbReference type="CDD" id="cd00201">
    <property type="entry name" value="WW"/>
    <property type="match status" value="1"/>
</dbReference>
<feature type="region of interest" description="Disordered" evidence="2">
    <location>
        <begin position="280"/>
        <end position="340"/>
    </location>
</feature>
<feature type="compositionally biased region" description="Basic and acidic residues" evidence="2">
    <location>
        <begin position="795"/>
        <end position="804"/>
    </location>
</feature>
<feature type="region of interest" description="Disordered" evidence="2">
    <location>
        <begin position="1"/>
        <end position="20"/>
    </location>
</feature>